<dbReference type="SUPFAM" id="SSF53448">
    <property type="entry name" value="Nucleotide-diphospho-sugar transferases"/>
    <property type="match status" value="1"/>
</dbReference>
<organism evidence="5 6">
    <name type="scientific">Pseudodesulfovibrio portus</name>
    <dbReference type="NCBI Taxonomy" id="231439"/>
    <lineage>
        <taxon>Bacteria</taxon>
        <taxon>Pseudomonadati</taxon>
        <taxon>Thermodesulfobacteriota</taxon>
        <taxon>Desulfovibrionia</taxon>
        <taxon>Desulfovibrionales</taxon>
        <taxon>Desulfovibrionaceae</taxon>
    </lineage>
</organism>
<protein>
    <recommendedName>
        <fullName evidence="4">Glycosyltransferase 2-like domain-containing protein</fullName>
    </recommendedName>
</protein>
<gene>
    <name evidence="5" type="ORF">JCM14722_21020</name>
</gene>
<feature type="domain" description="Glycosyltransferase 2-like" evidence="4">
    <location>
        <begin position="229"/>
        <end position="353"/>
    </location>
</feature>
<evidence type="ECO:0000256" key="1">
    <source>
        <dbReference type="ARBA" id="ARBA00006739"/>
    </source>
</evidence>
<dbReference type="RefSeq" id="WP_264981460.1">
    <property type="nucleotide sequence ID" value="NZ_AP026708.1"/>
</dbReference>
<dbReference type="Pfam" id="PF00535">
    <property type="entry name" value="Glycos_transf_2"/>
    <property type="match status" value="1"/>
</dbReference>
<comment type="similarity">
    <text evidence="1">Belongs to the glycosyltransferase 2 family.</text>
</comment>
<dbReference type="InterPro" id="IPR001173">
    <property type="entry name" value="Glyco_trans_2-like"/>
</dbReference>
<evidence type="ECO:0000313" key="6">
    <source>
        <dbReference type="Proteomes" id="UP001061361"/>
    </source>
</evidence>
<evidence type="ECO:0000259" key="4">
    <source>
        <dbReference type="Pfam" id="PF00535"/>
    </source>
</evidence>
<proteinExistence type="inferred from homology"/>
<accession>A0ABM8AT77</accession>
<evidence type="ECO:0000256" key="3">
    <source>
        <dbReference type="ARBA" id="ARBA00022679"/>
    </source>
</evidence>
<evidence type="ECO:0000256" key="2">
    <source>
        <dbReference type="ARBA" id="ARBA00022676"/>
    </source>
</evidence>
<dbReference type="PANTHER" id="PTHR43179">
    <property type="entry name" value="RHAMNOSYLTRANSFERASE WBBL"/>
    <property type="match status" value="1"/>
</dbReference>
<keyword evidence="3" id="KW-0808">Transferase</keyword>
<reference evidence="5" key="1">
    <citation type="submission" date="2022-08" db="EMBL/GenBank/DDBJ databases">
        <title>Genome Sequence of the sulphate-reducing bacterium, Pseudodesulfovibrio portus JCM14722.</title>
        <authorList>
            <person name="Kondo R."/>
            <person name="Kataoka T."/>
        </authorList>
    </citation>
    <scope>NUCLEOTIDE SEQUENCE</scope>
    <source>
        <strain evidence="5">JCM 14722</strain>
    </source>
</reference>
<dbReference type="CDD" id="cd00761">
    <property type="entry name" value="Glyco_tranf_GTA_type"/>
    <property type="match status" value="1"/>
</dbReference>
<sequence length="522" mass="57410">MTIPSTDSPARQWLSLPEELRAKLRLGFTGKGHLLDMAGWCLRSGDLELFPVAAHALETAIRENPLDGAMACELLALEQARGLLEPAVTQHLQLLADRWHPPSDLDEYRRLQAERDFKSLKTFTRAGAADQPGNLFWIEQGVVAGCMEGDHEFVVELIESGSESGAEVVIERALKRVSDLFAPEKWVDAEALRDQAMRRPWDAGTILRAFDALNGVADRREPVPGSVAVCLYSWNKADELAETLISLADSDLAGASLFVLDNGSTDGTAGVLREWVSRFESLLGAGRFTVISLPVNIGAAAARNWLLHREDVQAHEFVCYLDDDVELPADWLARLGAAVAEYPEAGVWGCKVVDHFNPLLIQGADSHLLADPAATMDLTRAAPHPFRLSDLHIRTLDGGGFDFMRPCASVMGCCHLFRSRTLVESGDFAIQLSPSQYDDMEHDLRLCEAGTFPVYQGHLAVRHKKRTGAASRTSMQEQGNALGNKYKMQTMHDPAAINGAAEAGRRLLDEDILRKLAWLERA</sequence>
<dbReference type="Proteomes" id="UP001061361">
    <property type="component" value="Chromosome"/>
</dbReference>
<dbReference type="Gene3D" id="3.90.550.10">
    <property type="entry name" value="Spore Coat Polysaccharide Biosynthesis Protein SpsA, Chain A"/>
    <property type="match status" value="1"/>
</dbReference>
<dbReference type="InterPro" id="IPR029044">
    <property type="entry name" value="Nucleotide-diphossugar_trans"/>
</dbReference>
<dbReference type="PANTHER" id="PTHR43179:SF12">
    <property type="entry name" value="GALACTOFURANOSYLTRANSFERASE GLFT2"/>
    <property type="match status" value="1"/>
</dbReference>
<name>A0ABM8AT77_9BACT</name>
<keyword evidence="2" id="KW-0328">Glycosyltransferase</keyword>
<keyword evidence="6" id="KW-1185">Reference proteome</keyword>
<dbReference type="EMBL" id="AP026708">
    <property type="protein sequence ID" value="BDQ34560.1"/>
    <property type="molecule type" value="Genomic_DNA"/>
</dbReference>
<evidence type="ECO:0000313" key="5">
    <source>
        <dbReference type="EMBL" id="BDQ34560.1"/>
    </source>
</evidence>